<sequence length="560" mass="63412">MSMYTTLLASLKNTAFADVLEFLQIYNFPEIVPDNLFPPQYSSVSDKSKYIIECTEFTHYKEANESVQSNDQLSDCIELDSVQCSEIKLSKDPFLITWNGKNDPEIPYNWSNFKKCLTVGQLLFASWISYTTSSIYVPGQDDIEKDFNCSHVVGTLNLSMFVLGYGIAPMILSPLSEVAFVGRQPIFVWTFFIFTFIQLGCATVNNIVGLIILRFFSGVFCSPLLTHAGASIFDCITEKYSMIMLASWSFCTVLAPVTAPLLGACMTVAKNWRWIFWFLFFISGFATFLLLFTLPETSHTAILSRRARRIRKQTCDSRYYTIQEKIDSKMKISEFLIDTLYRPICMIVQDPIVLAFDLYLSVVYGVFNLFFEAFPIVFIDVYHFSLIELGLSYMGYSVGAATAFITVVTFTYKVVNSSRKNGTFTPEIYLLPPMYFSWFLPLALFLFGWGSAAHWIIPIISEAFFLTATESLFQATFSYFAESYPNHIASSYAGNGLMRCFFAFAFPLFGKAMYNKLAIKGYPVAWGSSLLGFITIALAVIPFALYKYGPALRARSKFAD</sequence>
<comment type="caution">
    <text evidence="7">The sequence shown here is derived from an EMBL/GenBank/DDBJ whole genome shotgun (WGS) entry which is preliminary data.</text>
</comment>
<feature type="transmembrane region" description="Helical" evidence="5">
    <location>
        <begin position="391"/>
        <end position="415"/>
    </location>
</feature>
<proteinExistence type="predicted"/>
<feature type="transmembrane region" description="Helical" evidence="5">
    <location>
        <begin position="435"/>
        <end position="457"/>
    </location>
</feature>
<dbReference type="PANTHER" id="PTHR23502">
    <property type="entry name" value="MAJOR FACILITATOR SUPERFAMILY"/>
    <property type="match status" value="1"/>
</dbReference>
<feature type="transmembrane region" description="Helical" evidence="5">
    <location>
        <begin position="245"/>
        <end position="269"/>
    </location>
</feature>
<feature type="transmembrane region" description="Helical" evidence="5">
    <location>
        <begin position="526"/>
        <end position="546"/>
    </location>
</feature>
<dbReference type="GO" id="GO:1990961">
    <property type="term" value="P:xenobiotic detoxification by transmembrane export across the plasma membrane"/>
    <property type="evidence" value="ECO:0007669"/>
    <property type="project" value="TreeGrafter"/>
</dbReference>
<keyword evidence="3 5" id="KW-1133">Transmembrane helix</keyword>
<dbReference type="PROSITE" id="PS50850">
    <property type="entry name" value="MFS"/>
    <property type="match status" value="1"/>
</dbReference>
<dbReference type="Proteomes" id="UP001306508">
    <property type="component" value="Unassembled WGS sequence"/>
</dbReference>
<dbReference type="Pfam" id="PF07690">
    <property type="entry name" value="MFS_1"/>
    <property type="match status" value="1"/>
</dbReference>
<dbReference type="Gene3D" id="1.20.1250.20">
    <property type="entry name" value="MFS general substrate transporter like domains"/>
    <property type="match status" value="1"/>
</dbReference>
<evidence type="ECO:0000256" key="2">
    <source>
        <dbReference type="ARBA" id="ARBA00022692"/>
    </source>
</evidence>
<dbReference type="PANTHER" id="PTHR23502:SF23">
    <property type="entry name" value="FLUCONAZOLE RESISTANCE PROTEIN 1"/>
    <property type="match status" value="1"/>
</dbReference>
<protein>
    <recommendedName>
        <fullName evidence="6">Major facilitator superfamily (MFS) profile domain-containing protein</fullName>
    </recommendedName>
</protein>
<evidence type="ECO:0000313" key="7">
    <source>
        <dbReference type="EMBL" id="KAK5780923.1"/>
    </source>
</evidence>
<organism evidence="7 8">
    <name type="scientific">Arxiozyma heterogenica</name>
    <dbReference type="NCBI Taxonomy" id="278026"/>
    <lineage>
        <taxon>Eukaryota</taxon>
        <taxon>Fungi</taxon>
        <taxon>Dikarya</taxon>
        <taxon>Ascomycota</taxon>
        <taxon>Saccharomycotina</taxon>
        <taxon>Saccharomycetes</taxon>
        <taxon>Saccharomycetales</taxon>
        <taxon>Saccharomycetaceae</taxon>
        <taxon>Arxiozyma</taxon>
    </lineage>
</organism>
<dbReference type="InterPro" id="IPR036259">
    <property type="entry name" value="MFS_trans_sf"/>
</dbReference>
<dbReference type="AlphaFoldDB" id="A0AAN7WI69"/>
<feature type="transmembrane region" description="Helical" evidence="5">
    <location>
        <begin position="275"/>
        <end position="294"/>
    </location>
</feature>
<keyword evidence="4 5" id="KW-0472">Membrane</keyword>
<name>A0AAN7WI69_9SACH</name>
<dbReference type="EMBL" id="JAWIZZ010000040">
    <property type="protein sequence ID" value="KAK5780923.1"/>
    <property type="molecule type" value="Genomic_DNA"/>
</dbReference>
<gene>
    <name evidence="7" type="ORF">RI543_002050</name>
</gene>
<dbReference type="SUPFAM" id="SSF103473">
    <property type="entry name" value="MFS general substrate transporter"/>
    <property type="match status" value="1"/>
</dbReference>
<feature type="transmembrane region" description="Helical" evidence="5">
    <location>
        <begin position="186"/>
        <end position="205"/>
    </location>
</feature>
<feature type="transmembrane region" description="Helical" evidence="5">
    <location>
        <begin position="492"/>
        <end position="514"/>
    </location>
</feature>
<dbReference type="CDD" id="cd17323">
    <property type="entry name" value="MFS_Tpo1_MDR_like"/>
    <property type="match status" value="1"/>
</dbReference>
<evidence type="ECO:0000256" key="4">
    <source>
        <dbReference type="ARBA" id="ARBA00023136"/>
    </source>
</evidence>
<dbReference type="InterPro" id="IPR020846">
    <property type="entry name" value="MFS_dom"/>
</dbReference>
<feature type="domain" description="Major facilitator superfamily (MFS) profile" evidence="6">
    <location>
        <begin position="118"/>
        <end position="555"/>
    </location>
</feature>
<keyword evidence="2 5" id="KW-0812">Transmembrane</keyword>
<evidence type="ECO:0000256" key="1">
    <source>
        <dbReference type="ARBA" id="ARBA00004141"/>
    </source>
</evidence>
<keyword evidence="8" id="KW-1185">Reference proteome</keyword>
<dbReference type="FunFam" id="1.20.1250.20:FF:000011">
    <property type="entry name" value="MFS multidrug transporter, putative"/>
    <property type="match status" value="1"/>
</dbReference>
<dbReference type="InterPro" id="IPR011701">
    <property type="entry name" value="MFS"/>
</dbReference>
<evidence type="ECO:0000256" key="5">
    <source>
        <dbReference type="SAM" id="Phobius"/>
    </source>
</evidence>
<reference evidence="8" key="1">
    <citation type="submission" date="2023-07" db="EMBL/GenBank/DDBJ databases">
        <title>A draft genome of Kazachstania heterogenica Y-27499.</title>
        <authorList>
            <person name="Donic C."/>
            <person name="Kralova J.S."/>
            <person name="Fidel L."/>
            <person name="Ben-Dor S."/>
            <person name="Jung S."/>
        </authorList>
    </citation>
    <scope>NUCLEOTIDE SEQUENCE [LARGE SCALE GENOMIC DNA]</scope>
    <source>
        <strain evidence="8">Y27499</strain>
    </source>
</reference>
<dbReference type="GO" id="GO:0005886">
    <property type="term" value="C:plasma membrane"/>
    <property type="evidence" value="ECO:0007669"/>
    <property type="project" value="TreeGrafter"/>
</dbReference>
<evidence type="ECO:0000256" key="3">
    <source>
        <dbReference type="ARBA" id="ARBA00022989"/>
    </source>
</evidence>
<evidence type="ECO:0000313" key="8">
    <source>
        <dbReference type="Proteomes" id="UP001306508"/>
    </source>
</evidence>
<feature type="transmembrane region" description="Helical" evidence="5">
    <location>
        <begin position="211"/>
        <end position="233"/>
    </location>
</feature>
<feature type="transmembrane region" description="Helical" evidence="5">
    <location>
        <begin position="152"/>
        <end position="174"/>
    </location>
</feature>
<feature type="transmembrane region" description="Helical" evidence="5">
    <location>
        <begin position="352"/>
        <end position="371"/>
    </location>
</feature>
<dbReference type="GO" id="GO:0015244">
    <property type="term" value="F:fluconazole transmembrane transporter activity"/>
    <property type="evidence" value="ECO:0007669"/>
    <property type="project" value="TreeGrafter"/>
</dbReference>
<accession>A0AAN7WI69</accession>
<comment type="subcellular location">
    <subcellularLocation>
        <location evidence="1">Membrane</location>
        <topology evidence="1">Multi-pass membrane protein</topology>
    </subcellularLocation>
</comment>
<evidence type="ECO:0000259" key="6">
    <source>
        <dbReference type="PROSITE" id="PS50850"/>
    </source>
</evidence>